<dbReference type="Proteomes" id="UP000198619">
    <property type="component" value="Unassembled WGS sequence"/>
</dbReference>
<sequence>MVNFIIVVVSVVISCLYLVDFKKHKLNIRTMVPIAMLTALSYILHMIQFIKYPQGGGITLLSMMPIMLLSLLYGRVAGVTGGLILGLFKLLNGGFIIHPLQLLLDYVFSNMALGLAGVFGNDKKIKIIWGCLLSSSLSVFISIISGVAFFSQYAPPGMNLCSFIGYYKISNLWITLITIKIYRFFS</sequence>
<dbReference type="InterPro" id="IPR012651">
    <property type="entry name" value="Thia_Transptr_ThiT"/>
</dbReference>
<dbReference type="Gene3D" id="1.10.1760.20">
    <property type="match status" value="1"/>
</dbReference>
<feature type="transmembrane region" description="Helical" evidence="1">
    <location>
        <begin position="127"/>
        <end position="151"/>
    </location>
</feature>
<dbReference type="Pfam" id="PF09515">
    <property type="entry name" value="Thia_YuaJ"/>
    <property type="match status" value="1"/>
</dbReference>
<dbReference type="GO" id="GO:0005886">
    <property type="term" value="C:plasma membrane"/>
    <property type="evidence" value="ECO:0007669"/>
    <property type="project" value="InterPro"/>
</dbReference>
<reference evidence="2 3" key="1">
    <citation type="submission" date="2016-10" db="EMBL/GenBank/DDBJ databases">
        <authorList>
            <person name="de Groot N.N."/>
        </authorList>
    </citation>
    <scope>NUCLEOTIDE SEQUENCE [LARGE SCALE GENOMIC DNA]</scope>
    <source>
        <strain evidence="2 3">DSM 12271</strain>
    </source>
</reference>
<protein>
    <submittedName>
        <fullName evidence="2">Thiamine transporter</fullName>
    </submittedName>
</protein>
<keyword evidence="1" id="KW-1133">Transmembrane helix</keyword>
<dbReference type="STRING" id="84698.SAMN04488528_100434"/>
<dbReference type="AlphaFoldDB" id="A0A1I0W5J0"/>
<organism evidence="2 3">
    <name type="scientific">Clostridium frigidicarnis</name>
    <dbReference type="NCBI Taxonomy" id="84698"/>
    <lineage>
        <taxon>Bacteria</taxon>
        <taxon>Bacillati</taxon>
        <taxon>Bacillota</taxon>
        <taxon>Clostridia</taxon>
        <taxon>Eubacteriales</taxon>
        <taxon>Clostridiaceae</taxon>
        <taxon>Clostridium</taxon>
    </lineage>
</organism>
<feature type="transmembrane region" description="Helical" evidence="1">
    <location>
        <begin position="31"/>
        <end position="50"/>
    </location>
</feature>
<feature type="transmembrane region" description="Helical" evidence="1">
    <location>
        <begin position="103"/>
        <end position="120"/>
    </location>
</feature>
<feature type="transmembrane region" description="Helical" evidence="1">
    <location>
        <begin position="71"/>
        <end position="91"/>
    </location>
</feature>
<evidence type="ECO:0000313" key="3">
    <source>
        <dbReference type="Proteomes" id="UP000198619"/>
    </source>
</evidence>
<accession>A0A1I0W5J0</accession>
<gene>
    <name evidence="2" type="ORF">SAMN04488528_100434</name>
</gene>
<dbReference type="RefSeq" id="WP_090038805.1">
    <property type="nucleotide sequence ID" value="NZ_FOKI01000004.1"/>
</dbReference>
<keyword evidence="3" id="KW-1185">Reference proteome</keyword>
<dbReference type="EMBL" id="FOKI01000004">
    <property type="protein sequence ID" value="SFA83530.1"/>
    <property type="molecule type" value="Genomic_DNA"/>
</dbReference>
<proteinExistence type="predicted"/>
<feature type="transmembrane region" description="Helical" evidence="1">
    <location>
        <begin position="163"/>
        <end position="182"/>
    </location>
</feature>
<dbReference type="OrthoDB" id="9795813at2"/>
<dbReference type="NCBIfam" id="TIGR02357">
    <property type="entry name" value="ECF_ThiT_YuaJ"/>
    <property type="match status" value="1"/>
</dbReference>
<keyword evidence="1" id="KW-0812">Transmembrane</keyword>
<evidence type="ECO:0000313" key="2">
    <source>
        <dbReference type="EMBL" id="SFA83530.1"/>
    </source>
</evidence>
<keyword evidence="1" id="KW-0472">Membrane</keyword>
<dbReference type="GO" id="GO:0015234">
    <property type="term" value="F:thiamine transmembrane transporter activity"/>
    <property type="evidence" value="ECO:0007669"/>
    <property type="project" value="InterPro"/>
</dbReference>
<name>A0A1I0W5J0_9CLOT</name>
<evidence type="ECO:0000256" key="1">
    <source>
        <dbReference type="SAM" id="Phobius"/>
    </source>
</evidence>